<evidence type="ECO:0000313" key="3">
    <source>
        <dbReference type="Proteomes" id="UP001209878"/>
    </source>
</evidence>
<dbReference type="Proteomes" id="UP001209878">
    <property type="component" value="Unassembled WGS sequence"/>
</dbReference>
<evidence type="ECO:0000256" key="1">
    <source>
        <dbReference type="SAM" id="MobiDB-lite"/>
    </source>
</evidence>
<reference evidence="2" key="1">
    <citation type="journal article" date="2023" name="Mol. Biol. Evol.">
        <title>Third-Generation Sequencing Reveals the Adaptive Role of the Epigenome in Three Deep-Sea Polychaetes.</title>
        <authorList>
            <person name="Perez M."/>
            <person name="Aroh O."/>
            <person name="Sun Y."/>
            <person name="Lan Y."/>
            <person name="Juniper S.K."/>
            <person name="Young C.R."/>
            <person name="Angers B."/>
            <person name="Qian P.Y."/>
        </authorList>
    </citation>
    <scope>NUCLEOTIDE SEQUENCE</scope>
    <source>
        <strain evidence="2">R07B-5</strain>
    </source>
</reference>
<organism evidence="2 3">
    <name type="scientific">Ridgeia piscesae</name>
    <name type="common">Tubeworm</name>
    <dbReference type="NCBI Taxonomy" id="27915"/>
    <lineage>
        <taxon>Eukaryota</taxon>
        <taxon>Metazoa</taxon>
        <taxon>Spiralia</taxon>
        <taxon>Lophotrochozoa</taxon>
        <taxon>Annelida</taxon>
        <taxon>Polychaeta</taxon>
        <taxon>Sedentaria</taxon>
        <taxon>Canalipalpata</taxon>
        <taxon>Sabellida</taxon>
        <taxon>Siboglinidae</taxon>
        <taxon>Ridgeia</taxon>
    </lineage>
</organism>
<feature type="region of interest" description="Disordered" evidence="1">
    <location>
        <begin position="193"/>
        <end position="218"/>
    </location>
</feature>
<sequence length="353" mass="39447">MRRVQPSKTIAEETAMPKPASAVSLTDTDAEYEDIYSRIDDLVPSSSLARDDNSYPHFAVEARQRQSCQYGAGGKVENVVISDSEPLYATVDETIKTISHEVAVQGDDSLVVGSSGARSRVFSQNCRVQDCINGTKDALAKALLYTKIDITKTIRYRLKMAQMLNMGNISKNTTGKDADVTTIDYVDNDLYESVAPQQEKEKRENNKQNVTYEQSNFANHEMEGCRNIRSEHESEQFGGLTKRISMNVITDGNSEKSGKHTMPDASPYETIPADFDNNDTDYSLKEDIITRAVTNGTAENNIGVKSTKAEVGNDENIYMCINENHYSMERTLYTNGTKIYEEGSYYQTRETSL</sequence>
<evidence type="ECO:0000313" key="2">
    <source>
        <dbReference type="EMBL" id="KAK2182596.1"/>
    </source>
</evidence>
<proteinExistence type="predicted"/>
<gene>
    <name evidence="2" type="ORF">NP493_346g02077</name>
</gene>
<feature type="region of interest" description="Disordered" evidence="1">
    <location>
        <begin position="1"/>
        <end position="26"/>
    </location>
</feature>
<name>A0AAD9L3U7_RIDPI</name>
<dbReference type="AlphaFoldDB" id="A0AAD9L3U7"/>
<feature type="compositionally biased region" description="Polar residues" evidence="1">
    <location>
        <begin position="207"/>
        <end position="218"/>
    </location>
</feature>
<dbReference type="EMBL" id="JAODUO010000347">
    <property type="protein sequence ID" value="KAK2182596.1"/>
    <property type="molecule type" value="Genomic_DNA"/>
</dbReference>
<comment type="caution">
    <text evidence="2">The sequence shown here is derived from an EMBL/GenBank/DDBJ whole genome shotgun (WGS) entry which is preliminary data.</text>
</comment>
<accession>A0AAD9L3U7</accession>
<keyword evidence="3" id="KW-1185">Reference proteome</keyword>
<protein>
    <submittedName>
        <fullName evidence="2">Uncharacterized protein</fullName>
    </submittedName>
</protein>